<dbReference type="AlphaFoldDB" id="A0A165YRJ4"/>
<comment type="caution">
    <text evidence="2">The sequence shown here is derived from an EMBL/GenBank/DDBJ whole genome shotgun (WGS) entry which is preliminary data.</text>
</comment>
<dbReference type="EMBL" id="LMCB01000016">
    <property type="protein sequence ID" value="KZL19153.1"/>
    <property type="molecule type" value="Genomic_DNA"/>
</dbReference>
<keyword evidence="1" id="KW-1133">Transmembrane helix</keyword>
<evidence type="ECO:0008006" key="4">
    <source>
        <dbReference type="Google" id="ProtNLM"/>
    </source>
</evidence>
<keyword evidence="1" id="KW-0812">Transmembrane</keyword>
<reference evidence="2 3" key="1">
    <citation type="journal article" date="2016" name="Front. Microbiol.">
        <title>Comparative Genomic Analysis Reveals a Diverse Repertoire of Genes Involved in Prokaryote-Eukaryote Interactions within the Pseudovibrio Genus.</title>
        <authorList>
            <person name="Romano S."/>
            <person name="Fernandez-Guerra A."/>
            <person name="Reen F.J."/>
            <person name="Glockner F.O."/>
            <person name="Crowley S.P."/>
            <person name="O'Sullivan O."/>
            <person name="Cotter P.D."/>
            <person name="Adams C."/>
            <person name="Dobson A.D."/>
            <person name="O'Gara F."/>
        </authorList>
    </citation>
    <scope>NUCLEOTIDE SEQUENCE [LARGE SCALE GENOMIC DNA]</scope>
    <source>
        <strain evidence="2 3">Ad2</strain>
    </source>
</reference>
<sequence>MKVNAVSTTKFGTLVVGPVSILCGMAVVSCLWVDGAQSADLSGFSSGYFRTGVCYDFNQQHPEELHDELSIRVRDYCSEANNFVVSAQQRNVTQLRFDWALETRDWCGVAIGYMKDGVWDDEAVNRCLCFREYMREY</sequence>
<accession>A0A165YRJ4</accession>
<keyword evidence="1" id="KW-0472">Membrane</keyword>
<protein>
    <recommendedName>
        <fullName evidence="4">Lipoprotein</fullName>
    </recommendedName>
</protein>
<dbReference type="PATRIC" id="fig|989403.3.peg.2362"/>
<dbReference type="PROSITE" id="PS51257">
    <property type="entry name" value="PROKAR_LIPOPROTEIN"/>
    <property type="match status" value="1"/>
</dbReference>
<dbReference type="Proteomes" id="UP000076577">
    <property type="component" value="Unassembled WGS sequence"/>
</dbReference>
<proteinExistence type="predicted"/>
<gene>
    <name evidence="2" type="ORF">PsAD2_02212</name>
</gene>
<evidence type="ECO:0000313" key="2">
    <source>
        <dbReference type="EMBL" id="KZL19153.1"/>
    </source>
</evidence>
<evidence type="ECO:0000313" key="3">
    <source>
        <dbReference type="Proteomes" id="UP000076577"/>
    </source>
</evidence>
<feature type="transmembrane region" description="Helical" evidence="1">
    <location>
        <begin position="12"/>
        <end position="33"/>
    </location>
</feature>
<evidence type="ECO:0000256" key="1">
    <source>
        <dbReference type="SAM" id="Phobius"/>
    </source>
</evidence>
<keyword evidence="3" id="KW-1185">Reference proteome</keyword>
<organism evidence="2 3">
    <name type="scientific">Pseudovibrio axinellae</name>
    <dbReference type="NCBI Taxonomy" id="989403"/>
    <lineage>
        <taxon>Bacteria</taxon>
        <taxon>Pseudomonadati</taxon>
        <taxon>Pseudomonadota</taxon>
        <taxon>Alphaproteobacteria</taxon>
        <taxon>Hyphomicrobiales</taxon>
        <taxon>Stappiaceae</taxon>
        <taxon>Pseudovibrio</taxon>
    </lineage>
</organism>
<name>A0A165YRJ4_9HYPH</name>